<dbReference type="Proteomes" id="UP001165653">
    <property type="component" value="Unassembled WGS sequence"/>
</dbReference>
<evidence type="ECO:0000313" key="1">
    <source>
        <dbReference type="EMBL" id="MCW1915655.1"/>
    </source>
</evidence>
<reference evidence="1" key="1">
    <citation type="submission" date="2022-10" db="EMBL/GenBank/DDBJ databases">
        <title>Luteolibacter sp. GHJ8, whole genome shotgun sequencing project.</title>
        <authorList>
            <person name="Zhao G."/>
            <person name="Shen L."/>
        </authorList>
    </citation>
    <scope>NUCLEOTIDE SEQUENCE</scope>
    <source>
        <strain evidence="1">GHJ8</strain>
    </source>
</reference>
<proteinExistence type="predicted"/>
<dbReference type="EMBL" id="JAPDDR010000010">
    <property type="protein sequence ID" value="MCW1915655.1"/>
    <property type="molecule type" value="Genomic_DNA"/>
</dbReference>
<organism evidence="1 2">
    <name type="scientific">Luteolibacter rhizosphaerae</name>
    <dbReference type="NCBI Taxonomy" id="2989719"/>
    <lineage>
        <taxon>Bacteria</taxon>
        <taxon>Pseudomonadati</taxon>
        <taxon>Verrucomicrobiota</taxon>
        <taxon>Verrucomicrobiia</taxon>
        <taxon>Verrucomicrobiales</taxon>
        <taxon>Verrucomicrobiaceae</taxon>
        <taxon>Luteolibacter</taxon>
    </lineage>
</organism>
<keyword evidence="2" id="KW-1185">Reference proteome</keyword>
<comment type="caution">
    <text evidence="1">The sequence shown here is derived from an EMBL/GenBank/DDBJ whole genome shotgun (WGS) entry which is preliminary data.</text>
</comment>
<dbReference type="RefSeq" id="WP_264515210.1">
    <property type="nucleotide sequence ID" value="NZ_JAPDDR010000010.1"/>
</dbReference>
<protein>
    <submittedName>
        <fullName evidence="1">Uncharacterized protein</fullName>
    </submittedName>
</protein>
<sequence>MSEEPERPLMEHLESQEFEDVVRDLAEKQRLNDGQPETLSCRIAGLSFTDHAVEAEEGSVSAHGEYTETLKCSHHGTPGYIATRVGIVGGTVKIRAEFPRPADDREREGYLSDLAIDLSELEWSRKDGGTVLLPGA</sequence>
<gene>
    <name evidence="1" type="ORF">OJ996_18865</name>
</gene>
<accession>A0ABT3G733</accession>
<name>A0ABT3G733_9BACT</name>
<evidence type="ECO:0000313" key="2">
    <source>
        <dbReference type="Proteomes" id="UP001165653"/>
    </source>
</evidence>